<evidence type="ECO:0000313" key="2">
    <source>
        <dbReference type="Proteomes" id="UP000225889"/>
    </source>
</evidence>
<proteinExistence type="predicted"/>
<dbReference type="InterPro" id="IPR043743">
    <property type="entry name" value="DUF5688"/>
</dbReference>
<name>A0A2G3DV24_9FIRM</name>
<protein>
    <submittedName>
        <fullName evidence="1">Uncharacterized protein</fullName>
    </submittedName>
</protein>
<dbReference type="RefSeq" id="WP_099392052.1">
    <property type="nucleotide sequence ID" value="NZ_PDYF01000012.1"/>
</dbReference>
<dbReference type="AlphaFoldDB" id="A0A2G3DV24"/>
<organism evidence="1 2">
    <name type="scientific">Pseudobutyrivibrio ruminis</name>
    <dbReference type="NCBI Taxonomy" id="46206"/>
    <lineage>
        <taxon>Bacteria</taxon>
        <taxon>Bacillati</taxon>
        <taxon>Bacillota</taxon>
        <taxon>Clostridia</taxon>
        <taxon>Lachnospirales</taxon>
        <taxon>Lachnospiraceae</taxon>
        <taxon>Pseudobutyrivibrio</taxon>
    </lineage>
</organism>
<evidence type="ECO:0000313" key="1">
    <source>
        <dbReference type="EMBL" id="PHU34781.1"/>
    </source>
</evidence>
<gene>
    <name evidence="1" type="ORF">CSX01_08310</name>
</gene>
<dbReference type="EMBL" id="PDYF01000012">
    <property type="protein sequence ID" value="PHU34781.1"/>
    <property type="molecule type" value="Genomic_DNA"/>
</dbReference>
<dbReference type="Pfam" id="PF18941">
    <property type="entry name" value="DUF5688"/>
    <property type="match status" value="1"/>
</dbReference>
<sequence>MTQQVRKHELKNVLYDIVNKEDNSRFLQKIPHMNISNLAIIFYFDDTKDLITFPILNLLKLNTRELFKVAKTNMHNKYPSKIIKTRNKKGEMLFYRITNDSKSGISAILTEKAKRELKLKSNEMYIFFISNREVIALDPKQFNISEAMYLLKANEFIFGHMEGYFVTSSLYRYMPGKNILEELDVDQILLKERTEENEELLDEEILDEELCL</sequence>
<reference evidence="1 2" key="1">
    <citation type="submission" date="2017-10" db="EMBL/GenBank/DDBJ databases">
        <title>Resolving the taxonomy of Roseburia spp., Eubacterium rectale and Agathobacter spp. through phylogenomic analysis.</title>
        <authorList>
            <person name="Sheridan P.O."/>
            <person name="Walker A.W."/>
            <person name="Duncan S.H."/>
            <person name="Scott K.P."/>
            <person name="Toole P.W.O."/>
            <person name="Luis P."/>
            <person name="Flint H.J."/>
        </authorList>
    </citation>
    <scope>NUCLEOTIDE SEQUENCE [LARGE SCALE GENOMIC DNA]</scope>
    <source>
        <strain evidence="1 2">JK626</strain>
    </source>
</reference>
<dbReference type="Proteomes" id="UP000225889">
    <property type="component" value="Unassembled WGS sequence"/>
</dbReference>
<reference evidence="1 2" key="2">
    <citation type="submission" date="2017-10" db="EMBL/GenBank/DDBJ databases">
        <authorList>
            <person name="Banno H."/>
            <person name="Chua N.-H."/>
        </authorList>
    </citation>
    <scope>NUCLEOTIDE SEQUENCE [LARGE SCALE GENOMIC DNA]</scope>
    <source>
        <strain evidence="1 2">JK626</strain>
    </source>
</reference>
<accession>A0A2G3DV24</accession>
<comment type="caution">
    <text evidence="1">The sequence shown here is derived from an EMBL/GenBank/DDBJ whole genome shotgun (WGS) entry which is preliminary data.</text>
</comment>